<accession>A0A1I0RFC4</accession>
<keyword evidence="1" id="KW-0472">Membrane</keyword>
<keyword evidence="1" id="KW-0812">Transmembrane</keyword>
<proteinExistence type="predicted"/>
<dbReference type="Proteomes" id="UP000199167">
    <property type="component" value="Unassembled WGS sequence"/>
</dbReference>
<evidence type="ECO:0000313" key="2">
    <source>
        <dbReference type="EMBL" id="SEW39569.1"/>
    </source>
</evidence>
<keyword evidence="1" id="KW-1133">Transmembrane helix</keyword>
<gene>
    <name evidence="2" type="ORF">SAMN04488515_2611</name>
</gene>
<reference evidence="2 3" key="1">
    <citation type="submission" date="2016-10" db="EMBL/GenBank/DDBJ databases">
        <authorList>
            <person name="de Groot N.N."/>
        </authorList>
    </citation>
    <scope>NUCLEOTIDE SEQUENCE [LARGE SCALE GENOMIC DNA]</scope>
    <source>
        <strain evidence="2 3">DSM 17925</strain>
    </source>
</reference>
<feature type="transmembrane region" description="Helical" evidence="1">
    <location>
        <begin position="78"/>
        <end position="99"/>
    </location>
</feature>
<keyword evidence="3" id="KW-1185">Reference proteome</keyword>
<sequence length="134" mass="14075">MIILAALIGVCCGLGLIWVMYREGMFAERSGAAILLAAIASFYPVFAAAEGDVGEIAVHILIFAGFVALSFRAYRRGLLLLAGGLIAHGLFDVMIGLIGAPGPDWWPAFCAGVDIAAGVLLLQLIQTGKVRDEI</sequence>
<protein>
    <submittedName>
        <fullName evidence="2">Uncharacterized protein</fullName>
    </submittedName>
</protein>
<dbReference type="STRING" id="364200.SAMN04488515_2611"/>
<evidence type="ECO:0000256" key="1">
    <source>
        <dbReference type="SAM" id="Phobius"/>
    </source>
</evidence>
<feature type="transmembrane region" description="Helical" evidence="1">
    <location>
        <begin position="105"/>
        <end position="125"/>
    </location>
</feature>
<name>A0A1I0RFC4_9RHOB</name>
<dbReference type="RefSeq" id="WP_089995527.1">
    <property type="nucleotide sequence ID" value="NZ_FOIZ01000002.1"/>
</dbReference>
<dbReference type="OrthoDB" id="7580644at2"/>
<dbReference type="EMBL" id="FOIZ01000002">
    <property type="protein sequence ID" value="SEW39569.1"/>
    <property type="molecule type" value="Genomic_DNA"/>
</dbReference>
<organism evidence="2 3">
    <name type="scientific">Cognatiyoonia koreensis</name>
    <dbReference type="NCBI Taxonomy" id="364200"/>
    <lineage>
        <taxon>Bacteria</taxon>
        <taxon>Pseudomonadati</taxon>
        <taxon>Pseudomonadota</taxon>
        <taxon>Alphaproteobacteria</taxon>
        <taxon>Rhodobacterales</taxon>
        <taxon>Paracoccaceae</taxon>
        <taxon>Cognatiyoonia</taxon>
    </lineage>
</organism>
<evidence type="ECO:0000313" key="3">
    <source>
        <dbReference type="Proteomes" id="UP000199167"/>
    </source>
</evidence>
<feature type="transmembrane region" description="Helical" evidence="1">
    <location>
        <begin position="53"/>
        <end position="71"/>
    </location>
</feature>
<dbReference type="AlphaFoldDB" id="A0A1I0RFC4"/>